<dbReference type="Gene3D" id="3.30.1500.10">
    <property type="entry name" value="Haem-binding HasA"/>
    <property type="match status" value="1"/>
</dbReference>
<accession>A0A0J6GAY1</accession>
<dbReference type="Pfam" id="PF06438">
    <property type="entry name" value="HasA"/>
    <property type="match status" value="1"/>
</dbReference>
<keyword evidence="3" id="KW-1185">Reference proteome</keyword>
<dbReference type="RefSeq" id="WP_048359315.1">
    <property type="nucleotide sequence ID" value="NZ_FNUD01000002.1"/>
</dbReference>
<feature type="binding site" description="axial binding residue" evidence="1">
    <location>
        <position position="76"/>
    </location>
    <ligand>
        <name>heme</name>
        <dbReference type="ChEBI" id="CHEBI:30413"/>
    </ligand>
    <ligandPart>
        <name>Fe</name>
        <dbReference type="ChEBI" id="CHEBI:18248"/>
    </ligandPart>
</feature>
<dbReference type="SUPFAM" id="SSF54621">
    <property type="entry name" value="Heme-binding protein A (HasA)"/>
    <property type="match status" value="1"/>
</dbReference>
<keyword evidence="1" id="KW-0349">Heme</keyword>
<dbReference type="Proteomes" id="UP000183613">
    <property type="component" value="Unassembled WGS sequence"/>
</dbReference>
<sequence>MTISVTYNSAAGAFSVHDVLTEWSTGFRTADHGTAHTGGFNTGGRAMTGEQYATQGANGSTYAFVAESDMDNGLNYVFNPKLSAGDNMNHFLWGSLDNVQLGEVLGGGKGSDFTLGDYTASFNGLDLSAASDAGRAGNAVQDVIYGLMKGDVSGLEGVLNNLLSEFNLSVDSTFDQLAAAGLAHADAPLAADISLVGVQEVAQDWALAA</sequence>
<evidence type="ECO:0000256" key="1">
    <source>
        <dbReference type="PIRSR" id="PIRSR019876-1"/>
    </source>
</evidence>
<dbReference type="EMBL" id="FNUD01000002">
    <property type="protein sequence ID" value="SEE62770.1"/>
    <property type="molecule type" value="Genomic_DNA"/>
</dbReference>
<dbReference type="InterPro" id="IPR036912">
    <property type="entry name" value="HasA_haem-bd_sf"/>
</dbReference>
<organism evidence="2 3">
    <name type="scientific">Pseudomonas deceptionensis</name>
    <dbReference type="NCBI Taxonomy" id="882211"/>
    <lineage>
        <taxon>Bacteria</taxon>
        <taxon>Pseudomonadati</taxon>
        <taxon>Pseudomonadota</taxon>
        <taxon>Gammaproteobacteria</taxon>
        <taxon>Pseudomonadales</taxon>
        <taxon>Pseudomonadaceae</taxon>
        <taxon>Pseudomonas</taxon>
    </lineage>
</organism>
<comment type="caution">
    <text evidence="2">The sequence shown here is derived from an EMBL/GenBank/DDBJ whole genome shotgun (WGS) entry which is preliminary data.</text>
</comment>
<gene>
    <name evidence="2" type="ORF">SAMN04489800_1499</name>
</gene>
<dbReference type="AlphaFoldDB" id="A0A0J6GAY1"/>
<feature type="binding site" description="axial binding residue" evidence="1">
    <location>
        <position position="32"/>
    </location>
    <ligand>
        <name>heme</name>
        <dbReference type="ChEBI" id="CHEBI:30413"/>
    </ligand>
    <ligandPart>
        <name>Fe</name>
        <dbReference type="ChEBI" id="CHEBI:18248"/>
    </ligandPart>
</feature>
<keyword evidence="1" id="KW-0408">Iron</keyword>
<dbReference type="InterPro" id="IPR010495">
    <property type="entry name" value="HasA_haem-bd"/>
</dbReference>
<dbReference type="PATRIC" id="fig|882211.3.peg.1557"/>
<evidence type="ECO:0000313" key="2">
    <source>
        <dbReference type="EMBL" id="SEE62770.1"/>
    </source>
</evidence>
<dbReference type="GO" id="GO:0046872">
    <property type="term" value="F:metal ion binding"/>
    <property type="evidence" value="ECO:0007669"/>
    <property type="project" value="UniProtKB-KW"/>
</dbReference>
<dbReference type="PIRSF" id="PIRSF019876">
    <property type="entry name" value="HasA"/>
    <property type="match status" value="1"/>
</dbReference>
<evidence type="ECO:0000313" key="3">
    <source>
        <dbReference type="Proteomes" id="UP000183613"/>
    </source>
</evidence>
<keyword evidence="1" id="KW-0479">Metal-binding</keyword>
<dbReference type="OrthoDB" id="6298835at2"/>
<reference evidence="2" key="1">
    <citation type="submission" date="2016-10" db="EMBL/GenBank/DDBJ databases">
        <authorList>
            <person name="Varghese N."/>
            <person name="Submissions S."/>
        </authorList>
    </citation>
    <scope>NUCLEOTIDE SEQUENCE [LARGE SCALE GENOMIC DNA]</scope>
    <source>
        <strain evidence="2">LMG 25555</strain>
    </source>
</reference>
<name>A0A0J6GAY1_PSEDM</name>
<proteinExistence type="predicted"/>
<protein>
    <submittedName>
        <fullName evidence="2">Heme acquisition protein HasA</fullName>
    </submittedName>
</protein>